<comment type="caution">
    <text evidence="2">The sequence shown here is derived from an EMBL/GenBank/DDBJ whole genome shotgun (WGS) entry which is preliminary data.</text>
</comment>
<keyword evidence="1" id="KW-0472">Membrane</keyword>
<evidence type="ECO:0000313" key="2">
    <source>
        <dbReference type="EMBL" id="MCY1721229.1"/>
    </source>
</evidence>
<gene>
    <name evidence="2" type="ORF">OU798_12800</name>
</gene>
<dbReference type="AlphaFoldDB" id="A0A9X3J575"/>
<protein>
    <submittedName>
        <fullName evidence="2">Uncharacterized protein</fullName>
    </submittedName>
</protein>
<keyword evidence="3" id="KW-1185">Reference proteome</keyword>
<sequence>MPGIRGADCMFDQTPLFGFIGVNYLFFTVVQVLIALRAQISLFKMFQWIFWLLVSIFSFLGAYAVN</sequence>
<dbReference type="Proteomes" id="UP001145087">
    <property type="component" value="Unassembled WGS sequence"/>
</dbReference>
<keyword evidence="1" id="KW-0812">Transmembrane</keyword>
<feature type="transmembrane region" description="Helical" evidence="1">
    <location>
        <begin position="16"/>
        <end position="36"/>
    </location>
</feature>
<proteinExistence type="predicted"/>
<evidence type="ECO:0000256" key="1">
    <source>
        <dbReference type="SAM" id="Phobius"/>
    </source>
</evidence>
<name>A0A9X3J575_9BACT</name>
<reference evidence="2" key="1">
    <citation type="submission" date="2022-11" db="EMBL/GenBank/DDBJ databases">
        <title>Marilongibacter aestuarii gen. nov., sp. nov., isolated from tidal flat sediment.</title>
        <authorList>
            <person name="Jiayan W."/>
        </authorList>
    </citation>
    <scope>NUCLEOTIDE SEQUENCE</scope>
    <source>
        <strain evidence="2">Z1-6</strain>
    </source>
</reference>
<feature type="transmembrane region" description="Helical" evidence="1">
    <location>
        <begin position="48"/>
        <end position="65"/>
    </location>
</feature>
<dbReference type="RefSeq" id="WP_343333561.1">
    <property type="nucleotide sequence ID" value="NZ_JAPOHD010000027.1"/>
</dbReference>
<accession>A0A9X3J575</accession>
<organism evidence="2 3">
    <name type="scientific">Draconibacterium aestuarii</name>
    <dbReference type="NCBI Taxonomy" id="2998507"/>
    <lineage>
        <taxon>Bacteria</taxon>
        <taxon>Pseudomonadati</taxon>
        <taxon>Bacteroidota</taxon>
        <taxon>Bacteroidia</taxon>
        <taxon>Marinilabiliales</taxon>
        <taxon>Prolixibacteraceae</taxon>
        <taxon>Draconibacterium</taxon>
    </lineage>
</organism>
<dbReference type="EMBL" id="JAPOHD010000027">
    <property type="protein sequence ID" value="MCY1721229.1"/>
    <property type="molecule type" value="Genomic_DNA"/>
</dbReference>
<keyword evidence="1" id="KW-1133">Transmembrane helix</keyword>
<evidence type="ECO:0000313" key="3">
    <source>
        <dbReference type="Proteomes" id="UP001145087"/>
    </source>
</evidence>